<dbReference type="eggNOG" id="COG0491">
    <property type="taxonomic scope" value="Bacteria"/>
</dbReference>
<dbReference type="KEGG" id="dbr:Deba_0466"/>
<organism evidence="2 3">
    <name type="scientific">Desulfarculus baarsii (strain ATCC 33931 / DSM 2075 / LMG 7858 / VKM B-1802 / 2st14)</name>
    <dbReference type="NCBI Taxonomy" id="644282"/>
    <lineage>
        <taxon>Bacteria</taxon>
        <taxon>Pseudomonadati</taxon>
        <taxon>Thermodesulfobacteriota</taxon>
        <taxon>Desulfarculia</taxon>
        <taxon>Desulfarculales</taxon>
        <taxon>Desulfarculaceae</taxon>
        <taxon>Desulfarculus</taxon>
    </lineage>
</organism>
<proteinExistence type="predicted"/>
<feature type="domain" description="Metallo-beta-lactamase" evidence="1">
    <location>
        <begin position="23"/>
        <end position="228"/>
    </location>
</feature>
<dbReference type="AlphaFoldDB" id="E1QE53"/>
<dbReference type="CDD" id="cd07725">
    <property type="entry name" value="TTHA1429-like_MBL-fold"/>
    <property type="match status" value="1"/>
</dbReference>
<keyword evidence="3" id="KW-1185">Reference proteome</keyword>
<dbReference type="Gene3D" id="3.60.15.10">
    <property type="entry name" value="Ribonuclease Z/Hydroxyacylglutathione hydrolase-like"/>
    <property type="match status" value="1"/>
</dbReference>
<dbReference type="RefSeq" id="WP_013257295.1">
    <property type="nucleotide sequence ID" value="NC_014365.1"/>
</dbReference>
<dbReference type="PANTHER" id="PTHR23131">
    <property type="entry name" value="ENDORIBONUCLEASE LACTB2"/>
    <property type="match status" value="1"/>
</dbReference>
<gene>
    <name evidence="2" type="ordered locus">Deba_0466</name>
</gene>
<name>E1QE53_DESB2</name>
<protein>
    <submittedName>
        <fullName evidence="2">Beta-lactamase domain-containing protein</fullName>
    </submittedName>
</protein>
<reference evidence="2 3" key="1">
    <citation type="journal article" date="2010" name="Stand. Genomic Sci.">
        <title>Complete genome sequence of Desulfarculus baarsii type strain (2st14).</title>
        <authorList>
            <person name="Sun H."/>
            <person name="Spring S."/>
            <person name="Lapidus A."/>
            <person name="Davenport K."/>
            <person name="Del Rio T.G."/>
            <person name="Tice H."/>
            <person name="Nolan M."/>
            <person name="Copeland A."/>
            <person name="Cheng J.F."/>
            <person name="Lucas S."/>
            <person name="Tapia R."/>
            <person name="Goodwin L."/>
            <person name="Pitluck S."/>
            <person name="Ivanova N."/>
            <person name="Pagani I."/>
            <person name="Mavromatis K."/>
            <person name="Ovchinnikova G."/>
            <person name="Pati A."/>
            <person name="Chen A."/>
            <person name="Palaniappan K."/>
            <person name="Hauser L."/>
            <person name="Chang Y.J."/>
            <person name="Jeffries C.D."/>
            <person name="Detter J.C."/>
            <person name="Han C."/>
            <person name="Rohde M."/>
            <person name="Brambilla E."/>
            <person name="Goker M."/>
            <person name="Woyke T."/>
            <person name="Bristow J."/>
            <person name="Eisen J.A."/>
            <person name="Markowitz V."/>
            <person name="Hugenholtz P."/>
            <person name="Kyrpides N.C."/>
            <person name="Klenk H.P."/>
            <person name="Land M."/>
        </authorList>
    </citation>
    <scope>NUCLEOTIDE SEQUENCE [LARGE SCALE GENOMIC DNA]</scope>
    <source>
        <strain evidence="3">ATCC 33931 / DSM 2075 / LMG 7858 / VKM B-1802 / 2st14</strain>
    </source>
</reference>
<evidence type="ECO:0000313" key="3">
    <source>
        <dbReference type="Proteomes" id="UP000009047"/>
    </source>
</evidence>
<dbReference type="InterPro" id="IPR036866">
    <property type="entry name" value="RibonucZ/Hydroxyglut_hydro"/>
</dbReference>
<dbReference type="PANTHER" id="PTHR23131:SF4">
    <property type="entry name" value="METALLO-BETA-LACTAMASE SUPERFAMILY POTEIN"/>
    <property type="match status" value="1"/>
</dbReference>
<dbReference type="SMART" id="SM00849">
    <property type="entry name" value="Lactamase_B"/>
    <property type="match status" value="1"/>
</dbReference>
<evidence type="ECO:0000259" key="1">
    <source>
        <dbReference type="SMART" id="SM00849"/>
    </source>
</evidence>
<dbReference type="EMBL" id="CP002085">
    <property type="protein sequence ID" value="ADK83839.1"/>
    <property type="molecule type" value="Genomic_DNA"/>
</dbReference>
<accession>E1QE53</accession>
<dbReference type="OrthoDB" id="9802248at2"/>
<evidence type="ECO:0000313" key="2">
    <source>
        <dbReference type="EMBL" id="ADK83839.1"/>
    </source>
</evidence>
<dbReference type="InterPro" id="IPR050662">
    <property type="entry name" value="Sec-metab_biosynth-thioest"/>
</dbReference>
<dbReference type="InterPro" id="IPR036388">
    <property type="entry name" value="WH-like_DNA-bd_sf"/>
</dbReference>
<dbReference type="Proteomes" id="UP000009047">
    <property type="component" value="Chromosome"/>
</dbReference>
<dbReference type="Pfam" id="PF00753">
    <property type="entry name" value="Lactamase_B"/>
    <property type="match status" value="1"/>
</dbReference>
<dbReference type="STRING" id="644282.Deba_0466"/>
<dbReference type="HOGENOM" id="CLU_048478_0_0_7"/>
<sequence>MPEEIMPGVFRIKVTLPESPLKYLNSYVFKSDQRSLVVDTGLNRPECRQALEAGLAEIGVAPAGADYFITHLHADHFGLVGAMAGPESLVYFNQPDADILNSGLGWESVIEYSARNGFPADTLRPAIEKHPGKHFHSPRIPAMTILADGDEIAYGDYRLRALHTPGHTPGHLCLYDPAARLLVAGDHLLIDITPNIQCMSDDANPLGDYLASLEKTAALDVALVAPGHRRLWNDHRARIDELRAHHARRVEEAFEALRGGPLDAFQVAARMTWDIKCDSWEDFPLAQKWFAQAEALSHLRYLERRGEIDRLDEGGLTIFEIAA</sequence>
<dbReference type="InterPro" id="IPR001279">
    <property type="entry name" value="Metallo-B-lactamas"/>
</dbReference>
<dbReference type="SUPFAM" id="SSF56281">
    <property type="entry name" value="Metallo-hydrolase/oxidoreductase"/>
    <property type="match status" value="1"/>
</dbReference>
<dbReference type="Gene3D" id="1.10.10.10">
    <property type="entry name" value="Winged helix-like DNA-binding domain superfamily/Winged helix DNA-binding domain"/>
    <property type="match status" value="1"/>
</dbReference>